<dbReference type="EMBL" id="JAEUBG010003483">
    <property type="protein sequence ID" value="KAH3682718.1"/>
    <property type="molecule type" value="Genomic_DNA"/>
</dbReference>
<dbReference type="GO" id="GO:0050353">
    <property type="term" value="F:trimethyllysine dioxygenase activity"/>
    <property type="evidence" value="ECO:0007669"/>
    <property type="project" value="InterPro"/>
</dbReference>
<dbReference type="Proteomes" id="UP000774326">
    <property type="component" value="Unassembled WGS sequence"/>
</dbReference>
<evidence type="ECO:0000256" key="9">
    <source>
        <dbReference type="ARBA" id="ARBA00023004"/>
    </source>
</evidence>
<dbReference type="NCBIfam" id="TIGR02410">
    <property type="entry name" value="carnitine_TMLD"/>
    <property type="match status" value="1"/>
</dbReference>
<accession>A0A9P8Q2C7</accession>
<dbReference type="OrthoDB" id="408743at2759"/>
<evidence type="ECO:0000313" key="11">
    <source>
        <dbReference type="EMBL" id="KAH3682718.1"/>
    </source>
</evidence>
<organism evidence="11 12">
    <name type="scientific">Wickerhamomyces pijperi</name>
    <name type="common">Yeast</name>
    <name type="synonym">Pichia pijperi</name>
    <dbReference type="NCBI Taxonomy" id="599730"/>
    <lineage>
        <taxon>Eukaryota</taxon>
        <taxon>Fungi</taxon>
        <taxon>Dikarya</taxon>
        <taxon>Ascomycota</taxon>
        <taxon>Saccharomycotina</taxon>
        <taxon>Saccharomycetes</taxon>
        <taxon>Phaffomycetales</taxon>
        <taxon>Wickerhamomycetaceae</taxon>
        <taxon>Wickerhamomyces</taxon>
    </lineage>
</organism>
<dbReference type="FunFam" id="3.60.130.10:FF:000001">
    <property type="entry name" value="Trimethyllysine dioxygenase, mitochondrial"/>
    <property type="match status" value="1"/>
</dbReference>
<dbReference type="GO" id="GO:0045329">
    <property type="term" value="P:carnitine biosynthetic process"/>
    <property type="evidence" value="ECO:0007669"/>
    <property type="project" value="UniProtKB-KW"/>
</dbReference>
<protein>
    <recommendedName>
        <fullName evidence="10">TauD/TfdA-like domain-containing protein</fullName>
    </recommendedName>
</protein>
<evidence type="ECO:0000256" key="1">
    <source>
        <dbReference type="ARBA" id="ARBA00001954"/>
    </source>
</evidence>
<dbReference type="Gene3D" id="3.60.130.10">
    <property type="entry name" value="Clavaminate synthase-like"/>
    <property type="match status" value="1"/>
</dbReference>
<dbReference type="PANTHER" id="PTHR10696:SF51">
    <property type="entry name" value="TRIMETHYLLYSINE DIOXYGENASE, MITOCHONDRIAL"/>
    <property type="match status" value="1"/>
</dbReference>
<keyword evidence="12" id="KW-1185">Reference proteome</keyword>
<keyword evidence="9" id="KW-0408">Iron</keyword>
<evidence type="ECO:0000256" key="8">
    <source>
        <dbReference type="ARBA" id="ARBA00023002"/>
    </source>
</evidence>
<comment type="pathway">
    <text evidence="3">Amine and polyamine biosynthesis; carnitine biosynthesis.</text>
</comment>
<evidence type="ECO:0000256" key="4">
    <source>
        <dbReference type="ARBA" id="ARBA00008654"/>
    </source>
</evidence>
<proteinExistence type="inferred from homology"/>
<dbReference type="PANTHER" id="PTHR10696">
    <property type="entry name" value="GAMMA-BUTYROBETAINE HYDROXYLASE-RELATED"/>
    <property type="match status" value="1"/>
</dbReference>
<feature type="non-terminal residue" evidence="11">
    <location>
        <position position="1"/>
    </location>
</feature>
<comment type="cofactor">
    <cofactor evidence="1">
        <name>Fe(2+)</name>
        <dbReference type="ChEBI" id="CHEBI:29033"/>
    </cofactor>
</comment>
<keyword evidence="6" id="KW-0124">Carnitine biosynthesis</keyword>
<dbReference type="Pfam" id="PF02668">
    <property type="entry name" value="TauD"/>
    <property type="match status" value="1"/>
</dbReference>
<evidence type="ECO:0000256" key="7">
    <source>
        <dbReference type="ARBA" id="ARBA00022964"/>
    </source>
</evidence>
<dbReference type="SUPFAM" id="SSF51197">
    <property type="entry name" value="Clavaminate synthase-like"/>
    <property type="match status" value="1"/>
</dbReference>
<dbReference type="GO" id="GO:0005506">
    <property type="term" value="F:iron ion binding"/>
    <property type="evidence" value="ECO:0007669"/>
    <property type="project" value="InterPro"/>
</dbReference>
<keyword evidence="5" id="KW-0479">Metal-binding</keyword>
<evidence type="ECO:0000313" key="12">
    <source>
        <dbReference type="Proteomes" id="UP000774326"/>
    </source>
</evidence>
<gene>
    <name evidence="11" type="ORF">WICPIJ_006324</name>
</gene>
<evidence type="ECO:0000259" key="10">
    <source>
        <dbReference type="Pfam" id="PF02668"/>
    </source>
</evidence>
<evidence type="ECO:0000256" key="5">
    <source>
        <dbReference type="ARBA" id="ARBA00022723"/>
    </source>
</evidence>
<comment type="caution">
    <text evidence="11">The sequence shown here is derived from an EMBL/GenBank/DDBJ whole genome shotgun (WGS) entry which is preliminary data.</text>
</comment>
<evidence type="ECO:0000256" key="3">
    <source>
        <dbReference type="ARBA" id="ARBA00005022"/>
    </source>
</evidence>
<dbReference type="CDD" id="cd00250">
    <property type="entry name" value="CAS_like"/>
    <property type="match status" value="1"/>
</dbReference>
<evidence type="ECO:0000256" key="6">
    <source>
        <dbReference type="ARBA" id="ARBA00022873"/>
    </source>
</evidence>
<keyword evidence="8" id="KW-0560">Oxidoreductase</keyword>
<comment type="cofactor">
    <cofactor evidence="2">
        <name>L-ascorbate</name>
        <dbReference type="ChEBI" id="CHEBI:38290"/>
    </cofactor>
</comment>
<keyword evidence="7" id="KW-0223">Dioxygenase</keyword>
<dbReference type="AlphaFoldDB" id="A0A9P8Q2C7"/>
<sequence>HQSTYSLEWLLTHTSLYASRDPNSQIPDRELWNKSNFTSNATVSYPEVSFEEAINKSSALYTQIYKFGFCFINNVPVSGPETEKLCKKIGDYIQHTHYGGFWQFTTDPSMKDTAYSELEIPSHTDGTYWSHTPYLQLFHLLRHEGTGGGSTLVDGFKCAQLLKKVKPESFRILSTMKFRFQSLGDVCLSREREVIKVDSKTGEIVQIGFNNSDRAISFFDQSLDFNSQFNVYEALKDWHDIVHDEENILSFQLQPGKVLIFDNWRTLHARVGRTTGLREMCGAYFDKDDFVSNLILSLNKDKEEQLFNSL</sequence>
<reference evidence="11" key="1">
    <citation type="journal article" date="2021" name="Open Biol.">
        <title>Shared evolutionary footprints suggest mitochondrial oxidative damage underlies multiple complex I losses in fungi.</title>
        <authorList>
            <person name="Schikora-Tamarit M.A."/>
            <person name="Marcet-Houben M."/>
            <person name="Nosek J."/>
            <person name="Gabaldon T."/>
        </authorList>
    </citation>
    <scope>NUCLEOTIDE SEQUENCE</scope>
    <source>
        <strain evidence="11">CBS2887</strain>
    </source>
</reference>
<feature type="domain" description="TauD/TfdA-like" evidence="10">
    <location>
        <begin position="42"/>
        <end position="284"/>
    </location>
</feature>
<name>A0A9P8Q2C7_WICPI</name>
<dbReference type="InterPro" id="IPR003819">
    <property type="entry name" value="TauD/TfdA-like"/>
</dbReference>
<comment type="similarity">
    <text evidence="4">Belongs to the gamma-BBH/TMLD family.</text>
</comment>
<dbReference type="GO" id="GO:0005739">
    <property type="term" value="C:mitochondrion"/>
    <property type="evidence" value="ECO:0007669"/>
    <property type="project" value="TreeGrafter"/>
</dbReference>
<evidence type="ECO:0000256" key="2">
    <source>
        <dbReference type="ARBA" id="ARBA00001961"/>
    </source>
</evidence>
<reference evidence="11" key="2">
    <citation type="submission" date="2021-01" db="EMBL/GenBank/DDBJ databases">
        <authorList>
            <person name="Schikora-Tamarit M.A."/>
        </authorList>
    </citation>
    <scope>NUCLEOTIDE SEQUENCE</scope>
    <source>
        <strain evidence="11">CBS2887</strain>
    </source>
</reference>
<dbReference type="InterPro" id="IPR012776">
    <property type="entry name" value="Trimethyllysine_dOase"/>
</dbReference>
<dbReference type="InterPro" id="IPR050411">
    <property type="entry name" value="AlphaKG_dependent_hydroxylases"/>
</dbReference>
<dbReference type="InterPro" id="IPR042098">
    <property type="entry name" value="TauD-like_sf"/>
</dbReference>